<dbReference type="PANTHER" id="PTHR31212:SF4">
    <property type="entry name" value="ALPHA-KETOGLUTARATE-DEPENDENT DIOXYGENASE ALKB HOMOLOG 3"/>
    <property type="match status" value="1"/>
</dbReference>
<dbReference type="GO" id="GO:0006307">
    <property type="term" value="P:DNA alkylation repair"/>
    <property type="evidence" value="ECO:0007669"/>
    <property type="project" value="InterPro"/>
</dbReference>
<reference evidence="2 3" key="1">
    <citation type="submission" date="2016-09" db="EMBL/GenBank/DDBJ databases">
        <title>Acidihalobacter prosperus V6 (DSM14174).</title>
        <authorList>
            <person name="Khaleque H.N."/>
            <person name="Ramsay J.P."/>
            <person name="Murphy R.J.T."/>
            <person name="Kaksonen A.H."/>
            <person name="Boxall N.J."/>
            <person name="Watkin E.L.J."/>
        </authorList>
    </citation>
    <scope>NUCLEOTIDE SEQUENCE [LARGE SCALE GENOMIC DNA]</scope>
    <source>
        <strain evidence="2 3">V6</strain>
    </source>
</reference>
<accession>A0A1D8KBM7</accession>
<keyword evidence="3" id="KW-1185">Reference proteome</keyword>
<feature type="domain" description="Fe2OG dioxygenase" evidence="1">
    <location>
        <begin position="103"/>
        <end position="200"/>
    </location>
</feature>
<dbReference type="Proteomes" id="UP000095342">
    <property type="component" value="Chromosome"/>
</dbReference>
<name>A0A1D8KBM7_9GAMM</name>
<dbReference type="KEGG" id="aaeo:BJI67_02495"/>
<dbReference type="PROSITE" id="PS51471">
    <property type="entry name" value="FE2OG_OXY"/>
    <property type="match status" value="1"/>
</dbReference>
<dbReference type="InterPro" id="IPR037151">
    <property type="entry name" value="AlkB-like_sf"/>
</dbReference>
<dbReference type="SUPFAM" id="SSF51197">
    <property type="entry name" value="Clavaminate synthase-like"/>
    <property type="match status" value="1"/>
</dbReference>
<dbReference type="GO" id="GO:0051213">
    <property type="term" value="F:dioxygenase activity"/>
    <property type="evidence" value="ECO:0007669"/>
    <property type="project" value="InterPro"/>
</dbReference>
<gene>
    <name evidence="2" type="ORF">BJI67_02495</name>
</gene>
<sequence length="205" mass="23874">MISVWNELRVARTERPHPELEYHPAFYGEEQGRQLLQSLCTQVTWQTDHFMAFGRRIEIPRLQAWYADPGIRYSYSNNLLQTLAWLPELTALREQIELACGHRFNSVLLTYYRDGRDSVSWHTDDEQELGSEPWIASLSLGASRVMQYRNKHQSETGALSLHHGDLLLMRPGFQQHWLHQVAAQPEVDEPRINLTYRLVAMDDSG</sequence>
<dbReference type="EMBL" id="CP017448">
    <property type="protein sequence ID" value="AOV18373.1"/>
    <property type="molecule type" value="Genomic_DNA"/>
</dbReference>
<dbReference type="Pfam" id="PF13532">
    <property type="entry name" value="2OG-FeII_Oxy_2"/>
    <property type="match status" value="1"/>
</dbReference>
<evidence type="ECO:0000259" key="1">
    <source>
        <dbReference type="PROSITE" id="PS51471"/>
    </source>
</evidence>
<evidence type="ECO:0000313" key="2">
    <source>
        <dbReference type="EMBL" id="AOV18373.1"/>
    </source>
</evidence>
<evidence type="ECO:0000313" key="3">
    <source>
        <dbReference type="Proteomes" id="UP000095342"/>
    </source>
</evidence>
<dbReference type="Gene3D" id="2.60.120.590">
    <property type="entry name" value="Alpha-ketoglutarate-dependent dioxygenase AlkB-like"/>
    <property type="match status" value="1"/>
</dbReference>
<dbReference type="AlphaFoldDB" id="A0A1D8KBM7"/>
<organism evidence="2 3">
    <name type="scientific">Acidihalobacter aeolianus</name>
    <dbReference type="NCBI Taxonomy" id="2792603"/>
    <lineage>
        <taxon>Bacteria</taxon>
        <taxon>Pseudomonadati</taxon>
        <taxon>Pseudomonadota</taxon>
        <taxon>Gammaproteobacteria</taxon>
        <taxon>Chromatiales</taxon>
        <taxon>Ectothiorhodospiraceae</taxon>
        <taxon>Acidihalobacter</taxon>
    </lineage>
</organism>
<proteinExistence type="predicted"/>
<dbReference type="InterPro" id="IPR027450">
    <property type="entry name" value="AlkB-like"/>
</dbReference>
<protein>
    <recommendedName>
        <fullName evidence="1">Fe2OG dioxygenase domain-containing protein</fullName>
    </recommendedName>
</protein>
<dbReference type="PANTHER" id="PTHR31212">
    <property type="entry name" value="ALPHA-KETOGLUTARATE-DEPENDENT DIOXYGENASE ALKB HOMOLOG 3"/>
    <property type="match status" value="1"/>
</dbReference>
<dbReference type="InterPro" id="IPR032854">
    <property type="entry name" value="ALKBH3"/>
</dbReference>
<dbReference type="InterPro" id="IPR005123">
    <property type="entry name" value="Oxoglu/Fe-dep_dioxygenase_dom"/>
</dbReference>